<feature type="signal peptide" evidence="1">
    <location>
        <begin position="1"/>
        <end position="19"/>
    </location>
</feature>
<feature type="chain" id="PRO_5015362716" evidence="1">
    <location>
        <begin position="20"/>
        <end position="240"/>
    </location>
</feature>
<dbReference type="Gene3D" id="3.30.1150.10">
    <property type="match status" value="1"/>
</dbReference>
<keyword evidence="4" id="KW-1185">Reference proteome</keyword>
<name>A0A1I3LQU3_9FLAO</name>
<proteinExistence type="predicted"/>
<evidence type="ECO:0000259" key="2">
    <source>
        <dbReference type="Pfam" id="PF03544"/>
    </source>
</evidence>
<reference evidence="4" key="1">
    <citation type="submission" date="2016-10" db="EMBL/GenBank/DDBJ databases">
        <authorList>
            <person name="Varghese N."/>
            <person name="Submissions S."/>
        </authorList>
    </citation>
    <scope>NUCLEOTIDE SEQUENCE [LARGE SCALE GENOMIC DNA]</scope>
    <source>
        <strain evidence="4">DSM 22251</strain>
    </source>
</reference>
<feature type="domain" description="TonB C-terminal" evidence="2">
    <location>
        <begin position="176"/>
        <end position="238"/>
    </location>
</feature>
<dbReference type="RefSeq" id="WP_089819595.1">
    <property type="nucleotide sequence ID" value="NZ_FORQ01000002.1"/>
</dbReference>
<organism evidence="3 4">
    <name type="scientific">Kaistella treverensis</name>
    <dbReference type="NCBI Taxonomy" id="631455"/>
    <lineage>
        <taxon>Bacteria</taxon>
        <taxon>Pseudomonadati</taxon>
        <taxon>Bacteroidota</taxon>
        <taxon>Flavobacteriia</taxon>
        <taxon>Flavobacteriales</taxon>
        <taxon>Weeksellaceae</taxon>
        <taxon>Chryseobacterium group</taxon>
        <taxon>Kaistella</taxon>
    </lineage>
</organism>
<evidence type="ECO:0000313" key="3">
    <source>
        <dbReference type="EMBL" id="SFI87139.1"/>
    </source>
</evidence>
<dbReference type="GO" id="GO:0055085">
    <property type="term" value="P:transmembrane transport"/>
    <property type="evidence" value="ECO:0007669"/>
    <property type="project" value="InterPro"/>
</dbReference>
<dbReference type="Proteomes" id="UP000242560">
    <property type="component" value="Unassembled WGS sequence"/>
</dbReference>
<protein>
    <submittedName>
        <fullName evidence="3">TonB protein C-terminal</fullName>
    </submittedName>
</protein>
<evidence type="ECO:0000256" key="1">
    <source>
        <dbReference type="SAM" id="SignalP"/>
    </source>
</evidence>
<sequence length="240" mass="27586">MKIKFLLLFSLFIFSNAYSQDIYESYPEGQKSYIGGDVQFYKDFHQVLVDKKLEPCANKDEAFFFRFVVYPDSTVKYLKTDDVDMQEKNKCTFELTKTVAKHLTGWNPPVVDGKKVGAIYGFWIVPSQLFQNLRPGYDPFFDMQDASYQGGINNFRKKVFQSINLNGFNVERTFRLVVTFNIESDGKMSNVELAESSGLKTFDDMVIKSISTIRSKWTPANINGVPIRSKFKLPLAFAIQ</sequence>
<evidence type="ECO:0000313" key="4">
    <source>
        <dbReference type="Proteomes" id="UP000242560"/>
    </source>
</evidence>
<dbReference type="SUPFAM" id="SSF74653">
    <property type="entry name" value="TolA/TonB C-terminal domain"/>
    <property type="match status" value="1"/>
</dbReference>
<gene>
    <name evidence="3" type="ORF">SAMN05421638_1285</name>
</gene>
<dbReference type="Pfam" id="PF03544">
    <property type="entry name" value="TonB_C"/>
    <property type="match status" value="1"/>
</dbReference>
<dbReference type="AlphaFoldDB" id="A0A1I3LQU3"/>
<keyword evidence="1" id="KW-0732">Signal</keyword>
<dbReference type="EMBL" id="FORQ01000002">
    <property type="protein sequence ID" value="SFI87139.1"/>
    <property type="molecule type" value="Genomic_DNA"/>
</dbReference>
<accession>A0A1I3LQU3</accession>
<dbReference type="InterPro" id="IPR037682">
    <property type="entry name" value="TonB_C"/>
</dbReference>